<sequence>MLDSLDDPSVLGLRNRVMLEVLWSSGIRRMELRQLRRGDIDVERGAVVINQGKGNKDRVVPIGERALSWLKRYLVHVRPQLAEVYDSGYLFISQKGRPLSPGHLTHIAGKAIRQQARLDKPGACHLFRHSMATQMLDNGADIRHIQAMLGHEKLNTTQVYTRVAIKQLKQVHSQTHPAERNTQTQPEADSHTEPPKSSSGGASGEPDTDPKPQRSGQPDLPR</sequence>
<dbReference type="EMBL" id="NIBS01000053">
    <property type="protein sequence ID" value="PHM22779.1"/>
    <property type="molecule type" value="Genomic_DNA"/>
</dbReference>
<feature type="compositionally biased region" description="Polar residues" evidence="3">
    <location>
        <begin position="170"/>
        <end position="187"/>
    </location>
</feature>
<dbReference type="SUPFAM" id="SSF56349">
    <property type="entry name" value="DNA breaking-rejoining enzymes"/>
    <property type="match status" value="1"/>
</dbReference>
<feature type="region of interest" description="Disordered" evidence="3">
    <location>
        <begin position="170"/>
        <end position="222"/>
    </location>
</feature>
<reference evidence="5 6" key="1">
    <citation type="journal article" date="2017" name="Nat. Microbiol.">
        <title>Natural product diversity associated with the nematode symbionts Photorhabdus and Xenorhabdus.</title>
        <authorList>
            <person name="Tobias N.J."/>
            <person name="Wolff H."/>
            <person name="Djahanschiri B."/>
            <person name="Grundmann F."/>
            <person name="Kronenwerth M."/>
            <person name="Shi Y.M."/>
            <person name="Simonyi S."/>
            <person name="Grun P."/>
            <person name="Shapiro-Ilan D."/>
            <person name="Pidot S.J."/>
            <person name="Stinear T.P."/>
            <person name="Ebersberger I."/>
            <person name="Bode H.B."/>
        </authorList>
    </citation>
    <scope>NUCLEOTIDE SEQUENCE [LARGE SCALE GENOMIC DNA]</scope>
    <source>
        <strain evidence="5 6">DSM 16342</strain>
    </source>
</reference>
<evidence type="ECO:0000259" key="4">
    <source>
        <dbReference type="PROSITE" id="PS51898"/>
    </source>
</evidence>
<dbReference type="GO" id="GO:0006310">
    <property type="term" value="P:DNA recombination"/>
    <property type="evidence" value="ECO:0007669"/>
    <property type="project" value="UniProtKB-KW"/>
</dbReference>
<accession>A0A2D0ILV4</accession>
<dbReference type="InterPro" id="IPR002104">
    <property type="entry name" value="Integrase_catalytic"/>
</dbReference>
<dbReference type="InterPro" id="IPR011010">
    <property type="entry name" value="DNA_brk_join_enz"/>
</dbReference>
<protein>
    <submittedName>
        <fullName evidence="5">Integrase/recombinase</fullName>
    </submittedName>
</protein>
<dbReference type="InterPro" id="IPR050090">
    <property type="entry name" value="Tyrosine_recombinase_XerCD"/>
</dbReference>
<evidence type="ECO:0000313" key="5">
    <source>
        <dbReference type="EMBL" id="PHM22779.1"/>
    </source>
</evidence>
<dbReference type="Proteomes" id="UP000225833">
    <property type="component" value="Unassembled WGS sequence"/>
</dbReference>
<dbReference type="PROSITE" id="PS51898">
    <property type="entry name" value="TYR_RECOMBINASE"/>
    <property type="match status" value="1"/>
</dbReference>
<dbReference type="InterPro" id="IPR013762">
    <property type="entry name" value="Integrase-like_cat_sf"/>
</dbReference>
<proteinExistence type="predicted"/>
<dbReference type="PANTHER" id="PTHR30349:SF90">
    <property type="entry name" value="TYROSINE RECOMBINASE XERD"/>
    <property type="match status" value="1"/>
</dbReference>
<dbReference type="PANTHER" id="PTHR30349">
    <property type="entry name" value="PHAGE INTEGRASE-RELATED"/>
    <property type="match status" value="1"/>
</dbReference>
<keyword evidence="1" id="KW-0229">DNA integration</keyword>
<evidence type="ECO:0000256" key="1">
    <source>
        <dbReference type="ARBA" id="ARBA00022908"/>
    </source>
</evidence>
<dbReference type="GO" id="GO:0015074">
    <property type="term" value="P:DNA integration"/>
    <property type="evidence" value="ECO:0007669"/>
    <property type="project" value="UniProtKB-KW"/>
</dbReference>
<dbReference type="GO" id="GO:0003677">
    <property type="term" value="F:DNA binding"/>
    <property type="evidence" value="ECO:0007669"/>
    <property type="project" value="InterPro"/>
</dbReference>
<dbReference type="AlphaFoldDB" id="A0A2D0ILV4"/>
<evidence type="ECO:0000313" key="6">
    <source>
        <dbReference type="Proteomes" id="UP000225833"/>
    </source>
</evidence>
<evidence type="ECO:0000256" key="2">
    <source>
        <dbReference type="ARBA" id="ARBA00023172"/>
    </source>
</evidence>
<dbReference type="Pfam" id="PF00589">
    <property type="entry name" value="Phage_integrase"/>
    <property type="match status" value="1"/>
</dbReference>
<comment type="caution">
    <text evidence="5">The sequence shown here is derived from an EMBL/GenBank/DDBJ whole genome shotgun (WGS) entry which is preliminary data.</text>
</comment>
<gene>
    <name evidence="5" type="ORF">Xbud_03721</name>
</gene>
<feature type="domain" description="Tyr recombinase" evidence="4">
    <location>
        <begin position="1"/>
        <end position="173"/>
    </location>
</feature>
<organism evidence="5 6">
    <name type="scientific">Xenorhabdus budapestensis</name>
    <dbReference type="NCBI Taxonomy" id="290110"/>
    <lineage>
        <taxon>Bacteria</taxon>
        <taxon>Pseudomonadati</taxon>
        <taxon>Pseudomonadota</taxon>
        <taxon>Gammaproteobacteria</taxon>
        <taxon>Enterobacterales</taxon>
        <taxon>Morganellaceae</taxon>
        <taxon>Xenorhabdus</taxon>
    </lineage>
</organism>
<keyword evidence="2" id="KW-0233">DNA recombination</keyword>
<evidence type="ECO:0000256" key="3">
    <source>
        <dbReference type="SAM" id="MobiDB-lite"/>
    </source>
</evidence>
<name>A0A2D0ILV4_XENBU</name>
<dbReference type="Gene3D" id="1.10.443.10">
    <property type="entry name" value="Intergrase catalytic core"/>
    <property type="match status" value="1"/>
</dbReference>